<dbReference type="GO" id="GO:0008270">
    <property type="term" value="F:zinc ion binding"/>
    <property type="evidence" value="ECO:0007669"/>
    <property type="project" value="UniProtKB-KW"/>
</dbReference>
<feature type="domain" description="C2H2-type" evidence="6">
    <location>
        <begin position="103"/>
        <end position="131"/>
    </location>
</feature>
<dbReference type="PANTHER" id="PTHR24403:SF67">
    <property type="entry name" value="FI01116P-RELATED"/>
    <property type="match status" value="1"/>
</dbReference>
<dbReference type="InterPro" id="IPR050688">
    <property type="entry name" value="Zinc_finger/UBP_domain"/>
</dbReference>
<keyword evidence="3 5" id="KW-0863">Zinc-finger</keyword>
<dbReference type="SUPFAM" id="SSF57667">
    <property type="entry name" value="beta-beta-alpha zinc fingers"/>
    <property type="match status" value="1"/>
</dbReference>
<evidence type="ECO:0000256" key="4">
    <source>
        <dbReference type="ARBA" id="ARBA00022833"/>
    </source>
</evidence>
<dbReference type="PROSITE" id="PS50157">
    <property type="entry name" value="ZINC_FINGER_C2H2_2"/>
    <property type="match status" value="1"/>
</dbReference>
<evidence type="ECO:0000313" key="7">
    <source>
        <dbReference type="EMBL" id="KAL3276075.1"/>
    </source>
</evidence>
<evidence type="ECO:0000256" key="3">
    <source>
        <dbReference type="ARBA" id="ARBA00022771"/>
    </source>
</evidence>
<dbReference type="PANTHER" id="PTHR24403">
    <property type="entry name" value="ZINC FINGER PROTEIN"/>
    <property type="match status" value="1"/>
</dbReference>
<name>A0ABD2NBA9_9CUCU</name>
<dbReference type="SMART" id="SM00355">
    <property type="entry name" value="ZnF_C2H2"/>
    <property type="match status" value="2"/>
</dbReference>
<dbReference type="Pfam" id="PF13909">
    <property type="entry name" value="zf-H2C2_5"/>
    <property type="match status" value="1"/>
</dbReference>
<comment type="caution">
    <text evidence="7">The sequence shown here is derived from an EMBL/GenBank/DDBJ whole genome shotgun (WGS) entry which is preliminary data.</text>
</comment>
<evidence type="ECO:0000256" key="2">
    <source>
        <dbReference type="ARBA" id="ARBA00022737"/>
    </source>
</evidence>
<protein>
    <recommendedName>
        <fullName evidence="6">C2H2-type domain-containing protein</fullName>
    </recommendedName>
</protein>
<dbReference type="Proteomes" id="UP001516400">
    <property type="component" value="Unassembled WGS sequence"/>
</dbReference>
<gene>
    <name evidence="7" type="ORF">HHI36_020796</name>
</gene>
<organism evidence="7 8">
    <name type="scientific">Cryptolaemus montrouzieri</name>
    <dbReference type="NCBI Taxonomy" id="559131"/>
    <lineage>
        <taxon>Eukaryota</taxon>
        <taxon>Metazoa</taxon>
        <taxon>Ecdysozoa</taxon>
        <taxon>Arthropoda</taxon>
        <taxon>Hexapoda</taxon>
        <taxon>Insecta</taxon>
        <taxon>Pterygota</taxon>
        <taxon>Neoptera</taxon>
        <taxon>Endopterygota</taxon>
        <taxon>Coleoptera</taxon>
        <taxon>Polyphaga</taxon>
        <taxon>Cucujiformia</taxon>
        <taxon>Coccinelloidea</taxon>
        <taxon>Coccinellidae</taxon>
        <taxon>Scymninae</taxon>
        <taxon>Scymnini</taxon>
        <taxon>Cryptolaemus</taxon>
    </lineage>
</organism>
<dbReference type="EMBL" id="JABFTP020000083">
    <property type="protein sequence ID" value="KAL3276075.1"/>
    <property type="molecule type" value="Genomic_DNA"/>
</dbReference>
<keyword evidence="8" id="KW-1185">Reference proteome</keyword>
<keyword evidence="2" id="KW-0677">Repeat</keyword>
<proteinExistence type="predicted"/>
<dbReference type="Gene3D" id="3.30.160.60">
    <property type="entry name" value="Classic Zinc Finger"/>
    <property type="match status" value="2"/>
</dbReference>
<accession>A0ABD2NBA9</accession>
<dbReference type="InterPro" id="IPR013087">
    <property type="entry name" value="Znf_C2H2_type"/>
</dbReference>
<sequence>MEYKIIREKLDNDGNEAVCPKIEEEFSEDENKTIIHQLIGADGKILNKDLSFEDLVKNENVEDVSTSQGKTLRLQCINCDYQASRKCVLSRHIRRVHLGINNYKCSQCNYQTTVRGALKRHISSVHLGIKSFKCDHCDYQTSFKGHLKNI</sequence>
<dbReference type="InterPro" id="IPR036236">
    <property type="entry name" value="Znf_C2H2_sf"/>
</dbReference>
<dbReference type="AlphaFoldDB" id="A0ABD2NBA9"/>
<evidence type="ECO:0000256" key="5">
    <source>
        <dbReference type="PROSITE-ProRule" id="PRU00042"/>
    </source>
</evidence>
<evidence type="ECO:0000256" key="1">
    <source>
        <dbReference type="ARBA" id="ARBA00022723"/>
    </source>
</evidence>
<keyword evidence="1" id="KW-0479">Metal-binding</keyword>
<reference evidence="7 8" key="1">
    <citation type="journal article" date="2021" name="BMC Biol.">
        <title>Horizontally acquired antibacterial genes associated with adaptive radiation of ladybird beetles.</title>
        <authorList>
            <person name="Li H.S."/>
            <person name="Tang X.F."/>
            <person name="Huang Y.H."/>
            <person name="Xu Z.Y."/>
            <person name="Chen M.L."/>
            <person name="Du X.Y."/>
            <person name="Qiu B.Y."/>
            <person name="Chen P.T."/>
            <person name="Zhang W."/>
            <person name="Slipinski A."/>
            <person name="Escalona H.E."/>
            <person name="Waterhouse R.M."/>
            <person name="Zwick A."/>
            <person name="Pang H."/>
        </authorList>
    </citation>
    <scope>NUCLEOTIDE SEQUENCE [LARGE SCALE GENOMIC DNA]</scope>
    <source>
        <strain evidence="7">SYSU2018</strain>
    </source>
</reference>
<keyword evidence="4" id="KW-0862">Zinc</keyword>
<evidence type="ECO:0000313" key="8">
    <source>
        <dbReference type="Proteomes" id="UP001516400"/>
    </source>
</evidence>
<evidence type="ECO:0000259" key="6">
    <source>
        <dbReference type="PROSITE" id="PS50157"/>
    </source>
</evidence>